<name>A0ACC2DXC3_DIPCM</name>
<protein>
    <submittedName>
        <fullName evidence="1">Uncharacterized protein</fullName>
    </submittedName>
</protein>
<accession>A0ACC2DXC3</accession>
<sequence>MDPLSLIAFLPPSPPLHAEIEEEEYENSMMDERVWSRLPEEVLERILAAMPVPSILRLRSVCKAWNSLLASKKFTDFWLQHFKSRTPCYLMPAFLIRDTLTVSFYNPALNVWHQLLMPEFSWGEAQNLRNLTPSAAELVASDGGLLLFRFGSLRMPQVYVVCNPMTGKWKCLPRIVQTTGRHSFIGIGTDSASNTYKVVISGNQSDASDLTTKVYGSSTDSWMGCDSALPHGSHQSGVVCNGNLYLVGKDPAKVVAFDFQLGVWTEIQPPIPDRIIRPYLFERHGQLMIVGGVDNIWTRTRLPNPESIGLWKLDQALKAWVEVERLPKLLCEEFRKWINFDSFRCIGQHDILYLTCTNHGRDVMAYDISNRTWKWLPESPRLVDYHGRPRWRPLPFEPSPFASL</sequence>
<evidence type="ECO:0000313" key="2">
    <source>
        <dbReference type="Proteomes" id="UP001162992"/>
    </source>
</evidence>
<organism evidence="1 2">
    <name type="scientific">Diphasiastrum complanatum</name>
    <name type="common">Issler's clubmoss</name>
    <name type="synonym">Lycopodium complanatum</name>
    <dbReference type="NCBI Taxonomy" id="34168"/>
    <lineage>
        <taxon>Eukaryota</taxon>
        <taxon>Viridiplantae</taxon>
        <taxon>Streptophyta</taxon>
        <taxon>Embryophyta</taxon>
        <taxon>Tracheophyta</taxon>
        <taxon>Lycopodiopsida</taxon>
        <taxon>Lycopodiales</taxon>
        <taxon>Lycopodiaceae</taxon>
        <taxon>Lycopodioideae</taxon>
        <taxon>Diphasiastrum</taxon>
    </lineage>
</organism>
<reference evidence="2" key="1">
    <citation type="journal article" date="2024" name="Proc. Natl. Acad. Sci. U.S.A.">
        <title>Extraordinary preservation of gene collinearity over three hundred million years revealed in homosporous lycophytes.</title>
        <authorList>
            <person name="Li C."/>
            <person name="Wickell D."/>
            <person name="Kuo L.Y."/>
            <person name="Chen X."/>
            <person name="Nie B."/>
            <person name="Liao X."/>
            <person name="Peng D."/>
            <person name="Ji J."/>
            <person name="Jenkins J."/>
            <person name="Williams M."/>
            <person name="Shu S."/>
            <person name="Plott C."/>
            <person name="Barry K."/>
            <person name="Rajasekar S."/>
            <person name="Grimwood J."/>
            <person name="Han X."/>
            <person name="Sun S."/>
            <person name="Hou Z."/>
            <person name="He W."/>
            <person name="Dai G."/>
            <person name="Sun C."/>
            <person name="Schmutz J."/>
            <person name="Leebens-Mack J.H."/>
            <person name="Li F.W."/>
            <person name="Wang L."/>
        </authorList>
    </citation>
    <scope>NUCLEOTIDE SEQUENCE [LARGE SCALE GENOMIC DNA]</scope>
    <source>
        <strain evidence="2">cv. PW_Plant_1</strain>
    </source>
</reference>
<proteinExistence type="predicted"/>
<dbReference type="Proteomes" id="UP001162992">
    <property type="component" value="Chromosome 4"/>
</dbReference>
<dbReference type="EMBL" id="CM055095">
    <property type="protein sequence ID" value="KAJ7558832.1"/>
    <property type="molecule type" value="Genomic_DNA"/>
</dbReference>
<gene>
    <name evidence="1" type="ORF">O6H91_04G057900</name>
</gene>
<evidence type="ECO:0000313" key="1">
    <source>
        <dbReference type="EMBL" id="KAJ7558832.1"/>
    </source>
</evidence>
<comment type="caution">
    <text evidence="1">The sequence shown here is derived from an EMBL/GenBank/DDBJ whole genome shotgun (WGS) entry which is preliminary data.</text>
</comment>
<keyword evidence="2" id="KW-1185">Reference proteome</keyword>